<name>A0A8T4J2M7_9ACTN</name>
<dbReference type="SUPFAM" id="SSF52200">
    <property type="entry name" value="Toll/Interleukin receptor TIR domain"/>
    <property type="match status" value="1"/>
</dbReference>
<dbReference type="InterPro" id="IPR035897">
    <property type="entry name" value="Toll_tir_struct_dom_sf"/>
</dbReference>
<dbReference type="GO" id="GO:0043531">
    <property type="term" value="F:ADP binding"/>
    <property type="evidence" value="ECO:0007669"/>
    <property type="project" value="InterPro"/>
</dbReference>
<accession>A0A8T4J2M7</accession>
<dbReference type="SUPFAM" id="SSF52540">
    <property type="entry name" value="P-loop containing nucleoside triphosphate hydrolases"/>
    <property type="match status" value="1"/>
</dbReference>
<evidence type="ECO:0000313" key="3">
    <source>
        <dbReference type="EMBL" id="MBR7677602.1"/>
    </source>
</evidence>
<keyword evidence="4" id="KW-1185">Reference proteome</keyword>
<feature type="non-terminal residue" evidence="3">
    <location>
        <position position="500"/>
    </location>
</feature>
<dbReference type="NCBIfam" id="NF040586">
    <property type="entry name" value="FxSxx_TPR"/>
    <property type="match status" value="1"/>
</dbReference>
<dbReference type="InterPro" id="IPR000157">
    <property type="entry name" value="TIR_dom"/>
</dbReference>
<dbReference type="AlphaFoldDB" id="A0A8T4J2M7"/>
<feature type="domain" description="TIR" evidence="2">
    <location>
        <begin position="8"/>
        <end position="128"/>
    </location>
</feature>
<dbReference type="GO" id="GO:0007165">
    <property type="term" value="P:signal transduction"/>
    <property type="evidence" value="ECO:0007669"/>
    <property type="project" value="InterPro"/>
</dbReference>
<gene>
    <name evidence="3" type="ORF">KDA82_32360</name>
</gene>
<dbReference type="InterPro" id="IPR027417">
    <property type="entry name" value="P-loop_NTPase"/>
</dbReference>
<organism evidence="3 4">
    <name type="scientific">Streptomyces daliensis</name>
    <dbReference type="NCBI Taxonomy" id="299421"/>
    <lineage>
        <taxon>Bacteria</taxon>
        <taxon>Bacillati</taxon>
        <taxon>Actinomycetota</taxon>
        <taxon>Actinomycetes</taxon>
        <taxon>Kitasatosporales</taxon>
        <taxon>Streptomycetaceae</taxon>
        <taxon>Streptomyces</taxon>
    </lineage>
</organism>
<proteinExistence type="predicted"/>
<dbReference type="Proteomes" id="UP000675554">
    <property type="component" value="Unassembled WGS sequence"/>
</dbReference>
<dbReference type="InterPro" id="IPR002182">
    <property type="entry name" value="NB-ARC"/>
</dbReference>
<dbReference type="Gene3D" id="3.40.50.300">
    <property type="entry name" value="P-loop containing nucleotide triphosphate hydrolases"/>
    <property type="match status" value="1"/>
</dbReference>
<protein>
    <submittedName>
        <fullName evidence="3">TIR domain-containing protein</fullName>
    </submittedName>
</protein>
<evidence type="ECO:0000259" key="1">
    <source>
        <dbReference type="Pfam" id="PF00931"/>
    </source>
</evidence>
<dbReference type="PANTHER" id="PTHR35205:SF1">
    <property type="entry name" value="ZU5 DOMAIN-CONTAINING PROTEIN"/>
    <property type="match status" value="1"/>
</dbReference>
<dbReference type="Pfam" id="PF13676">
    <property type="entry name" value="TIR_2"/>
    <property type="match status" value="1"/>
</dbReference>
<reference evidence="3" key="1">
    <citation type="submission" date="2021-04" db="EMBL/GenBank/DDBJ databases">
        <title>Sequencing of actinobacteria type strains.</title>
        <authorList>
            <person name="Nguyen G.-S."/>
            <person name="Wentzel A."/>
        </authorList>
    </citation>
    <scope>NUCLEOTIDE SEQUENCE</scope>
    <source>
        <strain evidence="3">DSM 42095</strain>
    </source>
</reference>
<dbReference type="Gene3D" id="3.40.50.10140">
    <property type="entry name" value="Toll/interleukin-1 receptor homology (TIR) domain"/>
    <property type="match status" value="1"/>
</dbReference>
<comment type="caution">
    <text evidence="3">The sequence shown here is derived from an EMBL/GenBank/DDBJ whole genome shotgun (WGS) entry which is preliminary data.</text>
</comment>
<dbReference type="EMBL" id="JAGSMN010001002">
    <property type="protein sequence ID" value="MBR7677602.1"/>
    <property type="molecule type" value="Genomic_DNA"/>
</dbReference>
<dbReference type="PANTHER" id="PTHR35205">
    <property type="entry name" value="NB-ARC AND TPR DOMAIN PROTEIN"/>
    <property type="match status" value="1"/>
</dbReference>
<evidence type="ECO:0000259" key="2">
    <source>
        <dbReference type="Pfam" id="PF13676"/>
    </source>
</evidence>
<sequence length="500" mass="54758">MQSQQLITVVFPGPDRAWAAWIARTLEAHGQRTSLHRWDPPREQDLTEALGDLLLTSGPVLLVLSERFFQLGPRREGEWDEALRGLVARNAGRFAAVALTDLPLSTAAALLEPVDLRGLDATEAERRLLARLDLEATPRENPNPRELVGARYPNDPPAVWGGVPRRNPRFTGRDELLARVQRTLMDAEPGASVCALVGMAGIGKTQVAVEYAHRYGSDYDVVWWIDADRRATLRERLAELAAALDLDTGPEIGERVRAVREALRTGEPYRRWLLVLDGWEEPEGADGLLPQGSPGHVLITSRNRAWRTSAEVVEMPGFDRAESTGYLLRRAPHLSADEAEEVAAELGDLPLALTQAASVLAESRMDAAEYLRRLRDGTTDLEGSEATLAAWSLVLNQLRASAPSSYALLRLCAAFAPGRIPIGLVSGLPAAELPESLRWIVSEPQGWARALDTLVGYSVLTRERPGGFPDGPDAQQEAVRMHPVVHSMIGRLTGDEDRAA</sequence>
<dbReference type="Pfam" id="PF00931">
    <property type="entry name" value="NB-ARC"/>
    <property type="match status" value="1"/>
</dbReference>
<evidence type="ECO:0000313" key="4">
    <source>
        <dbReference type="Proteomes" id="UP000675554"/>
    </source>
</evidence>
<feature type="domain" description="NB-ARC" evidence="1">
    <location>
        <begin position="175"/>
        <end position="305"/>
    </location>
</feature>